<name>A0A7Y6IKA8_9ACTN</name>
<evidence type="ECO:0000256" key="1">
    <source>
        <dbReference type="SAM" id="Phobius"/>
    </source>
</evidence>
<dbReference type="RefSeq" id="WP_175599305.1">
    <property type="nucleotide sequence ID" value="NZ_JABWGO010000001.1"/>
</dbReference>
<reference evidence="2 3" key="1">
    <citation type="submission" date="2020-06" db="EMBL/GenBank/DDBJ databases">
        <authorList>
            <person name="Chanama M."/>
        </authorList>
    </citation>
    <scope>NUCLEOTIDE SEQUENCE [LARGE SCALE GENOMIC DNA]</scope>
    <source>
        <strain evidence="2 3">TBRC6557</strain>
    </source>
</reference>
<dbReference type="EMBL" id="JABWGO010000001">
    <property type="protein sequence ID" value="NUW39824.1"/>
    <property type="molecule type" value="Genomic_DNA"/>
</dbReference>
<keyword evidence="1" id="KW-0812">Transmembrane</keyword>
<protein>
    <submittedName>
        <fullName evidence="2">Uncharacterized protein</fullName>
    </submittedName>
</protein>
<keyword evidence="3" id="KW-1185">Reference proteome</keyword>
<evidence type="ECO:0000313" key="2">
    <source>
        <dbReference type="EMBL" id="NUW39824.1"/>
    </source>
</evidence>
<proteinExistence type="predicted"/>
<accession>A0A7Y6IKA8</accession>
<keyword evidence="1" id="KW-1133">Transmembrane helix</keyword>
<gene>
    <name evidence="2" type="ORF">HT134_06705</name>
</gene>
<evidence type="ECO:0000313" key="3">
    <source>
        <dbReference type="Proteomes" id="UP000546126"/>
    </source>
</evidence>
<feature type="transmembrane region" description="Helical" evidence="1">
    <location>
        <begin position="158"/>
        <end position="177"/>
    </location>
</feature>
<comment type="caution">
    <text evidence="2">The sequence shown here is derived from an EMBL/GenBank/DDBJ whole genome shotgun (WGS) entry which is preliminary data.</text>
</comment>
<keyword evidence="1" id="KW-0472">Membrane</keyword>
<dbReference type="AlphaFoldDB" id="A0A7Y6IKA8"/>
<dbReference type="Proteomes" id="UP000546126">
    <property type="component" value="Unassembled WGS sequence"/>
</dbReference>
<sequence>MGWLDTALSVATTIGKIAGTIQGRDGFAHFGPTGTGANQKIGQVIFWQDENSHIWAVNQSFEDGVGLYFPPAMGDKLKGSSILIPKLEKFDVTLAFNAYSLADVDQFVITPWKHNDSAEAGNEEEDVVIQAQADNQPNNVEFELGPFMRVRVNGSDRVAIVTVVGGLILTGIVLLSLRGAGITQAQVSNLRRLLPATANGDQSSMTVPIPAGVDVSAGVSSIYVTASVQNLQPLVQKFARENAGLLRPLTEEDHARIAACAAP</sequence>
<organism evidence="2 3">
    <name type="scientific">Nonomuraea rhodomycinica</name>
    <dbReference type="NCBI Taxonomy" id="1712872"/>
    <lineage>
        <taxon>Bacteria</taxon>
        <taxon>Bacillati</taxon>
        <taxon>Actinomycetota</taxon>
        <taxon>Actinomycetes</taxon>
        <taxon>Streptosporangiales</taxon>
        <taxon>Streptosporangiaceae</taxon>
        <taxon>Nonomuraea</taxon>
    </lineage>
</organism>